<dbReference type="PRINTS" id="PR00507">
    <property type="entry name" value="N12N6MTFRASE"/>
</dbReference>
<dbReference type="GeneID" id="66686171"/>
<feature type="domain" description="MmeI-like helicase spacer" evidence="6">
    <location>
        <begin position="192"/>
        <end position="261"/>
    </location>
</feature>
<dbReference type="InterPro" id="IPR046816">
    <property type="entry name" value="MmeI_Mtase"/>
</dbReference>
<dbReference type="InterPro" id="IPR046819">
    <property type="entry name" value="MmeI_hel"/>
</dbReference>
<evidence type="ECO:0000259" key="6">
    <source>
        <dbReference type="Pfam" id="PF20465"/>
    </source>
</evidence>
<dbReference type="GO" id="GO:0032259">
    <property type="term" value="P:methylation"/>
    <property type="evidence" value="ECO:0007669"/>
    <property type="project" value="UniProtKB-KW"/>
</dbReference>
<feature type="region of interest" description="Disordered" evidence="5">
    <location>
        <begin position="984"/>
        <end position="1048"/>
    </location>
</feature>
<reference evidence="8 9" key="1">
    <citation type="submission" date="2023-11" db="EMBL/GenBank/DDBJ databases">
        <authorList>
            <person name="Panchal A.K."/>
            <person name="Meaney J.S."/>
            <person name="Karas B.J."/>
            <person name="diCenzo G.C."/>
        </authorList>
    </citation>
    <scope>NUCLEOTIDE SEQUENCE [LARGE SCALE GENOMIC DNA]</scope>
    <source>
        <strain evidence="8 9">NZP2235</strain>
    </source>
</reference>
<keyword evidence="3" id="KW-0808">Transferase</keyword>
<dbReference type="Proteomes" id="UP001322481">
    <property type="component" value="Chromosome"/>
</dbReference>
<dbReference type="PANTHER" id="PTHR33841">
    <property type="entry name" value="DNA METHYLTRANSFERASE YEEA-RELATED"/>
    <property type="match status" value="1"/>
</dbReference>
<dbReference type="Gene3D" id="3.40.50.150">
    <property type="entry name" value="Vaccinia Virus protein VP39"/>
    <property type="match status" value="1"/>
</dbReference>
<evidence type="ECO:0000259" key="7">
    <source>
        <dbReference type="Pfam" id="PF20473"/>
    </source>
</evidence>
<dbReference type="RefSeq" id="WP_063827839.1">
    <property type="nucleotide sequence ID" value="NZ_CP139858.1"/>
</dbReference>
<dbReference type="EMBL" id="CP139858">
    <property type="protein sequence ID" value="WQB97023.1"/>
    <property type="molecule type" value="Genomic_DNA"/>
</dbReference>
<evidence type="ECO:0000256" key="1">
    <source>
        <dbReference type="ARBA" id="ARBA00011900"/>
    </source>
</evidence>
<dbReference type="Pfam" id="PF20465">
    <property type="entry name" value="MmeI_hel"/>
    <property type="match status" value="1"/>
</dbReference>
<evidence type="ECO:0000256" key="5">
    <source>
        <dbReference type="SAM" id="MobiDB-lite"/>
    </source>
</evidence>
<dbReference type="Pfam" id="PF20473">
    <property type="entry name" value="MmeI_Mtase"/>
    <property type="match status" value="1"/>
</dbReference>
<dbReference type="EC" id="2.1.1.72" evidence="1"/>
<organism evidence="8 9">
    <name type="scientific">Mesorhizobium huakuii</name>
    <dbReference type="NCBI Taxonomy" id="28104"/>
    <lineage>
        <taxon>Bacteria</taxon>
        <taxon>Pseudomonadati</taxon>
        <taxon>Pseudomonadota</taxon>
        <taxon>Alphaproteobacteria</taxon>
        <taxon>Hyphomicrobiales</taxon>
        <taxon>Phyllobacteriaceae</taxon>
        <taxon>Mesorhizobium</taxon>
    </lineage>
</organism>
<dbReference type="InterPro" id="IPR050953">
    <property type="entry name" value="N4_N6_ade-DNA_methylase"/>
</dbReference>
<keyword evidence="2 8" id="KW-0489">Methyltransferase</keyword>
<evidence type="ECO:0000313" key="9">
    <source>
        <dbReference type="Proteomes" id="UP001322481"/>
    </source>
</evidence>
<evidence type="ECO:0000313" key="8">
    <source>
        <dbReference type="EMBL" id="WQB97023.1"/>
    </source>
</evidence>
<dbReference type="InterPro" id="IPR029063">
    <property type="entry name" value="SAM-dependent_MTases_sf"/>
</dbReference>
<evidence type="ECO:0000256" key="4">
    <source>
        <dbReference type="ARBA" id="ARBA00047942"/>
    </source>
</evidence>
<dbReference type="SUPFAM" id="SSF53335">
    <property type="entry name" value="S-adenosyl-L-methionine-dependent methyltransferases"/>
    <property type="match status" value="1"/>
</dbReference>
<dbReference type="PANTHER" id="PTHR33841:SF1">
    <property type="entry name" value="DNA METHYLTRANSFERASE A"/>
    <property type="match status" value="1"/>
</dbReference>
<proteinExistence type="predicted"/>
<name>A0ABZ0VJ29_9HYPH</name>
<dbReference type="GO" id="GO:0008168">
    <property type="term" value="F:methyltransferase activity"/>
    <property type="evidence" value="ECO:0007669"/>
    <property type="project" value="UniProtKB-KW"/>
</dbReference>
<evidence type="ECO:0000256" key="3">
    <source>
        <dbReference type="ARBA" id="ARBA00022679"/>
    </source>
</evidence>
<sequence>MSLGAAGLTPITPAAFIKKWRKSELGERQAAQEHFLDICSLVGHPSPSDEDPTGAFFAFEKGANKLGGGKGFADVWKKGHFAWEYKRKKGNLDEALLQLMRYAPALLSPPLHIVCDIERLRIHTAWTNTVPSTYVITLDDLAEPSAREMLHNVFFSPEKLRPTRTRAAVTKEAADKFSAIALRVQGRGTPDEIAHFVNQLVFCFFAQSVSLLPDGLFTKLLKRSARAPERAMSYLDKLFEAMERGGEFDLTDITWFNGGLFDGRRALRLDDGDIGLLVAADSLDWGLIDPTIFGTLFERFLDPEKRAQIGAHYTDPEKIMRLVDPVILRPLRQEWEQARREIVELLNGNRKPPMRRQQSRRMKREEAAAEVRSRFTERLRKLRILDPACGSGNFLYLALQGVKDIEHRANLDCEMLGMPAQLPLVGPEILRGIEINMMAAELARTTIWIGDIQWQIKNGIRSKSIPILRKLDAIERRDALVRQAQDVDTARDAQGDLLAALQPVSEDAEAEWPEAEFIVGNPPFVGVRLMRQALGDPTVDRLFDVYDGRVSREADLVCYWVEKSRAAVAADRTRRVGLVTTNSIRGGANRRVLDRIIAESRLFEAWSDEPWVVDGAAVRVSLICFGHGEDPLCLDGRTVAQINADLTAGVTDLTKARRLSENQNVAFMGDTKGGAFDVPGSLARAWLSMPMNPNGRPNSDVLRPWRNGMDVARRGRDMWIVDFGWEMSEQEAALYEAPFQHIREHVFPERSKNRRDAYRERWWRHVEPRPAFHASLQGHSRYMATPRVAKHRTFVWLDQAIVPDSRIFAFSRSDDVFFGILHSRFHEAWSFGTCSWHGVGNDPTYNSAGVFETFPFPEGLTPDIPAVRYEKDSRAIAISKAAKRLDDIRNAWLNPSDLVQIKPEVVPGYPDRILPKDIASDAILRDRTLTNLYNRRPQWLVDAHSDLDAAVAGAYGWPADISEDEALANLLELNLAREAFNEHAKSGLKTRKPRRRPTPEEVRRAPQMKLPIAGGRKSVVGPQQLTTKDRENQPTSAERPRNTKRRTS</sequence>
<comment type="catalytic activity">
    <reaction evidence="4">
        <text>a 2'-deoxyadenosine in DNA + S-adenosyl-L-methionine = an N(6)-methyl-2'-deoxyadenosine in DNA + S-adenosyl-L-homocysteine + H(+)</text>
        <dbReference type="Rhea" id="RHEA:15197"/>
        <dbReference type="Rhea" id="RHEA-COMP:12418"/>
        <dbReference type="Rhea" id="RHEA-COMP:12419"/>
        <dbReference type="ChEBI" id="CHEBI:15378"/>
        <dbReference type="ChEBI" id="CHEBI:57856"/>
        <dbReference type="ChEBI" id="CHEBI:59789"/>
        <dbReference type="ChEBI" id="CHEBI:90615"/>
        <dbReference type="ChEBI" id="CHEBI:90616"/>
        <dbReference type="EC" id="2.1.1.72"/>
    </reaction>
</comment>
<gene>
    <name evidence="8" type="ORF">U0R22_001128</name>
</gene>
<protein>
    <recommendedName>
        <fullName evidence="1">site-specific DNA-methyltransferase (adenine-specific)</fullName>
        <ecNumber evidence="1">2.1.1.72</ecNumber>
    </recommendedName>
</protein>
<feature type="domain" description="MmeI-like DNA-methyltransferase" evidence="7">
    <location>
        <begin position="372"/>
        <end position="599"/>
    </location>
</feature>
<keyword evidence="9" id="KW-1185">Reference proteome</keyword>
<evidence type="ECO:0000256" key="2">
    <source>
        <dbReference type="ARBA" id="ARBA00022603"/>
    </source>
</evidence>
<feature type="compositionally biased region" description="Basic residues" evidence="5">
    <location>
        <begin position="986"/>
        <end position="996"/>
    </location>
</feature>
<accession>A0ABZ0VJ29</accession>